<evidence type="ECO:0000256" key="1">
    <source>
        <dbReference type="SAM" id="MobiDB-lite"/>
    </source>
</evidence>
<organism evidence="2 3">
    <name type="scientific">Lucilia cuprina</name>
    <name type="common">Green bottle fly</name>
    <name type="synonym">Australian sheep blowfly</name>
    <dbReference type="NCBI Taxonomy" id="7375"/>
    <lineage>
        <taxon>Eukaryota</taxon>
        <taxon>Metazoa</taxon>
        <taxon>Ecdysozoa</taxon>
        <taxon>Arthropoda</taxon>
        <taxon>Hexapoda</taxon>
        <taxon>Insecta</taxon>
        <taxon>Pterygota</taxon>
        <taxon>Neoptera</taxon>
        <taxon>Endopterygota</taxon>
        <taxon>Diptera</taxon>
        <taxon>Brachycera</taxon>
        <taxon>Muscomorpha</taxon>
        <taxon>Oestroidea</taxon>
        <taxon>Calliphoridae</taxon>
        <taxon>Luciliinae</taxon>
        <taxon>Lucilia</taxon>
    </lineage>
</organism>
<keyword evidence="3" id="KW-1185">Reference proteome</keyword>
<reference evidence="2 3" key="1">
    <citation type="journal article" date="2015" name="Nat. Commun.">
        <title>Lucilia cuprina genome unlocks parasitic fly biology to underpin future interventions.</title>
        <authorList>
            <person name="Anstead C.A."/>
            <person name="Korhonen P.K."/>
            <person name="Young N.D."/>
            <person name="Hall R.S."/>
            <person name="Jex A.R."/>
            <person name="Murali S.C."/>
            <person name="Hughes D.S."/>
            <person name="Lee S.F."/>
            <person name="Perry T."/>
            <person name="Stroehlein A.J."/>
            <person name="Ansell B.R."/>
            <person name="Breugelmans B."/>
            <person name="Hofmann A."/>
            <person name="Qu J."/>
            <person name="Dugan S."/>
            <person name="Lee S.L."/>
            <person name="Chao H."/>
            <person name="Dinh H."/>
            <person name="Han Y."/>
            <person name="Doddapaneni H.V."/>
            <person name="Worley K.C."/>
            <person name="Muzny D.M."/>
            <person name="Ioannidis P."/>
            <person name="Waterhouse R.M."/>
            <person name="Zdobnov E.M."/>
            <person name="James P.J."/>
            <person name="Bagnall N.H."/>
            <person name="Kotze A.C."/>
            <person name="Gibbs R.A."/>
            <person name="Richards S."/>
            <person name="Batterham P."/>
            <person name="Gasser R.B."/>
        </authorList>
    </citation>
    <scope>NUCLEOTIDE SEQUENCE [LARGE SCALE GENOMIC DNA]</scope>
    <source>
        <strain evidence="2 3">LS</strain>
        <tissue evidence="2">Full body</tissue>
    </source>
</reference>
<dbReference type="EMBL" id="JRES01001026">
    <property type="protein sequence ID" value="KNC26076.1"/>
    <property type="molecule type" value="Genomic_DNA"/>
</dbReference>
<protein>
    <submittedName>
        <fullName evidence="2">Uncharacterized protein</fullName>
    </submittedName>
</protein>
<feature type="compositionally biased region" description="Low complexity" evidence="1">
    <location>
        <begin position="1"/>
        <end position="12"/>
    </location>
</feature>
<feature type="region of interest" description="Disordered" evidence="1">
    <location>
        <begin position="1"/>
        <end position="73"/>
    </location>
</feature>
<evidence type="ECO:0000313" key="2">
    <source>
        <dbReference type="EMBL" id="KNC26076.1"/>
    </source>
</evidence>
<evidence type="ECO:0000313" key="3">
    <source>
        <dbReference type="Proteomes" id="UP000037069"/>
    </source>
</evidence>
<feature type="non-terminal residue" evidence="2">
    <location>
        <position position="192"/>
    </location>
</feature>
<dbReference type="Proteomes" id="UP000037069">
    <property type="component" value="Unassembled WGS sequence"/>
</dbReference>
<feature type="compositionally biased region" description="Polar residues" evidence="1">
    <location>
        <begin position="13"/>
        <end position="27"/>
    </location>
</feature>
<gene>
    <name evidence="2" type="ORF">FF38_03628</name>
</gene>
<feature type="compositionally biased region" description="Low complexity" evidence="1">
    <location>
        <begin position="60"/>
        <end position="71"/>
    </location>
</feature>
<comment type="caution">
    <text evidence="2">The sequence shown here is derived from an EMBL/GenBank/DDBJ whole genome shotgun (WGS) entry which is preliminary data.</text>
</comment>
<proteinExistence type="predicted"/>
<accession>A0A0L0C1E6</accession>
<sequence length="192" mass="21578">DVNNGANNNGAVYSSNTASSDETNGESVNDAGSDMFAKGVNDDHSVNKGGNDNLAVNDGSSASNQISSGSSKNHYGLYSPEAIPEFVDFLKQTSNEMEESSGILEMFKPRIQRQKKENFTEFSSRFKEFNFRYKIPLTHWQQLPYRIVTATLKCKQQYPQDYADFRQMNEPSERLYAVKYLKAGQLQQQSLA</sequence>
<feature type="non-terminal residue" evidence="2">
    <location>
        <position position="1"/>
    </location>
</feature>
<name>A0A0L0C1E6_LUCCU</name>
<dbReference type="AlphaFoldDB" id="A0A0L0C1E6"/>